<feature type="region of interest" description="Disordered" evidence="1">
    <location>
        <begin position="1"/>
        <end position="24"/>
    </location>
</feature>
<gene>
    <name evidence="2" type="ORF">AVDCRST_MAG59-1460</name>
</gene>
<dbReference type="AlphaFoldDB" id="A0A6J4UDV9"/>
<reference evidence="2" key="1">
    <citation type="submission" date="2020-02" db="EMBL/GenBank/DDBJ databases">
        <authorList>
            <person name="Meier V. D."/>
        </authorList>
    </citation>
    <scope>NUCLEOTIDE SEQUENCE</scope>
    <source>
        <strain evidence="2">AVDCRST_MAG59</strain>
    </source>
</reference>
<sequence>MQLLLGRFDPSDEQEVGDRPGEPGRFAAEGAGVVDRLRLVARFPLEEVGVAGVTASGVRFSWLTIARRSLSAWLTRRRSRLAASRVACAASVRSVTSCRAQAMPRTAGSSIRLVATTASHRYVPLQWRRRTSACACRPG</sequence>
<proteinExistence type="predicted"/>
<evidence type="ECO:0000256" key="1">
    <source>
        <dbReference type="SAM" id="MobiDB-lite"/>
    </source>
</evidence>
<organism evidence="2">
    <name type="scientific">uncultured Thermomicrobiales bacterium</name>
    <dbReference type="NCBI Taxonomy" id="1645740"/>
    <lineage>
        <taxon>Bacteria</taxon>
        <taxon>Pseudomonadati</taxon>
        <taxon>Thermomicrobiota</taxon>
        <taxon>Thermomicrobia</taxon>
        <taxon>Thermomicrobiales</taxon>
        <taxon>environmental samples</taxon>
    </lineage>
</organism>
<accession>A0A6J4UDV9</accession>
<dbReference type="EMBL" id="CADCWF010000089">
    <property type="protein sequence ID" value="CAA9547535.1"/>
    <property type="molecule type" value="Genomic_DNA"/>
</dbReference>
<evidence type="ECO:0000313" key="2">
    <source>
        <dbReference type="EMBL" id="CAA9547535.1"/>
    </source>
</evidence>
<name>A0A6J4UDV9_9BACT</name>
<protein>
    <submittedName>
        <fullName evidence="2">Uncharacterized protein</fullName>
    </submittedName>
</protein>